<name>A0A3A9YT50_9ACTN</name>
<comment type="caution">
    <text evidence="1">The sequence shown here is derived from an EMBL/GenBank/DDBJ whole genome shotgun (WGS) entry which is preliminary data.</text>
</comment>
<protein>
    <submittedName>
        <fullName evidence="1">Uncharacterized protein</fullName>
    </submittedName>
</protein>
<keyword evidence="2" id="KW-1185">Reference proteome</keyword>
<dbReference type="RefSeq" id="WP_120732885.1">
    <property type="nucleotide sequence ID" value="NZ_RBAK01000020.1"/>
</dbReference>
<dbReference type="AlphaFoldDB" id="A0A3A9YT50"/>
<accession>A0A3A9YT50</accession>
<evidence type="ECO:0000313" key="1">
    <source>
        <dbReference type="EMBL" id="RKN38684.1"/>
    </source>
</evidence>
<dbReference type="Proteomes" id="UP000281726">
    <property type="component" value="Unassembled WGS sequence"/>
</dbReference>
<dbReference type="EMBL" id="RBAK01000020">
    <property type="protein sequence ID" value="RKN38684.1"/>
    <property type="molecule type" value="Genomic_DNA"/>
</dbReference>
<sequence length="150" mass="16802">MIIAKRSGAWRTRYEISAGGRVIATWDSARWANGGDFEFDGRRFQVRSNGWGTRYIMTDAAGTIIATADRIGRRRWTVEADGQTYHFQRRSLWSNDQELRVNGQLAGSVRQTGRWRADVAIDLPGLPLPTQIFVMSVVSALWQAQATAAA</sequence>
<proteinExistence type="predicted"/>
<evidence type="ECO:0000313" key="2">
    <source>
        <dbReference type="Proteomes" id="UP000281726"/>
    </source>
</evidence>
<reference evidence="1 2" key="1">
    <citation type="journal article" date="2004" name="Syst. Appl. Microbiol.">
        <title>Cryptoendolithic actinomycetes from antarctic sandstone rock samples: Micromonospora endolithica sp. nov. and two isolates related to Micromonospora coerulea Jensen 1932.</title>
        <authorList>
            <person name="Hirsch P."/>
            <person name="Mevs U."/>
            <person name="Kroppenstedt R.M."/>
            <person name="Schumann P."/>
            <person name="Stackebrandt E."/>
        </authorList>
    </citation>
    <scope>NUCLEOTIDE SEQUENCE [LARGE SCALE GENOMIC DNA]</scope>
    <source>
        <strain evidence="1 2">JCM 12677</strain>
    </source>
</reference>
<gene>
    <name evidence="1" type="ORF">D7223_30665</name>
</gene>
<dbReference type="OrthoDB" id="157538at2"/>
<organism evidence="1 2">
    <name type="scientific">Micromonospora endolithica</name>
    <dbReference type="NCBI Taxonomy" id="230091"/>
    <lineage>
        <taxon>Bacteria</taxon>
        <taxon>Bacillati</taxon>
        <taxon>Actinomycetota</taxon>
        <taxon>Actinomycetes</taxon>
        <taxon>Micromonosporales</taxon>
        <taxon>Micromonosporaceae</taxon>
        <taxon>Micromonospora</taxon>
    </lineage>
</organism>